<evidence type="ECO:0000313" key="1">
    <source>
        <dbReference type="EMBL" id="ROQ53447.1"/>
    </source>
</evidence>
<organism evidence="1 2">
    <name type="scientific">Pseudomonas putida</name>
    <name type="common">Arthrobacter siderocapsulatus</name>
    <dbReference type="NCBI Taxonomy" id="303"/>
    <lineage>
        <taxon>Bacteria</taxon>
        <taxon>Pseudomonadati</taxon>
        <taxon>Pseudomonadota</taxon>
        <taxon>Gammaproteobacteria</taxon>
        <taxon>Pseudomonadales</taxon>
        <taxon>Pseudomonadaceae</taxon>
        <taxon>Pseudomonas</taxon>
    </lineage>
</organism>
<dbReference type="Proteomes" id="UP000269115">
    <property type="component" value="Unassembled WGS sequence"/>
</dbReference>
<protein>
    <submittedName>
        <fullName evidence="1">Uncharacterized protein</fullName>
    </submittedName>
</protein>
<dbReference type="AlphaFoldDB" id="A0A9X8EL29"/>
<proteinExistence type="predicted"/>
<gene>
    <name evidence="1" type="ORF">EDF85_1207</name>
</gene>
<accession>A0A9X8EL29</accession>
<reference evidence="1 2" key="1">
    <citation type="submission" date="2018-11" db="EMBL/GenBank/DDBJ databases">
        <title>Genomic analyses of the natural microbiome of Caenorhabditis elegans.</title>
        <authorList>
            <person name="Samuel B."/>
        </authorList>
    </citation>
    <scope>NUCLEOTIDE SEQUENCE [LARGE SCALE GENOMIC DNA]</scope>
    <source>
        <strain evidence="1 2">BIGb0473</strain>
    </source>
</reference>
<evidence type="ECO:0000313" key="2">
    <source>
        <dbReference type="Proteomes" id="UP000269115"/>
    </source>
</evidence>
<sequence length="73" mass="8156">MKMPPLGVVGKVVSGHDAGLYVKVIFDLGDTDGYYVLTSNKYDFSVGFDDWIESKESLIKYFAESGWVVDWLG</sequence>
<name>A0A9X8EL29_PSEPU</name>
<comment type="caution">
    <text evidence="1">The sequence shown here is derived from an EMBL/GenBank/DDBJ whole genome shotgun (WGS) entry which is preliminary data.</text>
</comment>
<dbReference type="RefSeq" id="WP_063611984.1">
    <property type="nucleotide sequence ID" value="NZ_LKGZ01000001.1"/>
</dbReference>
<dbReference type="EMBL" id="RJUR01000011">
    <property type="protein sequence ID" value="ROQ53447.1"/>
    <property type="molecule type" value="Genomic_DNA"/>
</dbReference>